<accession>A0A2P2PZG9</accession>
<dbReference type="AlphaFoldDB" id="A0A2P2PZG9"/>
<evidence type="ECO:0000313" key="1">
    <source>
        <dbReference type="EMBL" id="MBX60114.1"/>
    </source>
</evidence>
<organism evidence="1">
    <name type="scientific">Rhizophora mucronata</name>
    <name type="common">Asiatic mangrove</name>
    <dbReference type="NCBI Taxonomy" id="61149"/>
    <lineage>
        <taxon>Eukaryota</taxon>
        <taxon>Viridiplantae</taxon>
        <taxon>Streptophyta</taxon>
        <taxon>Embryophyta</taxon>
        <taxon>Tracheophyta</taxon>
        <taxon>Spermatophyta</taxon>
        <taxon>Magnoliopsida</taxon>
        <taxon>eudicotyledons</taxon>
        <taxon>Gunneridae</taxon>
        <taxon>Pentapetalae</taxon>
        <taxon>rosids</taxon>
        <taxon>fabids</taxon>
        <taxon>Malpighiales</taxon>
        <taxon>Rhizophoraceae</taxon>
        <taxon>Rhizophora</taxon>
    </lineage>
</organism>
<sequence>MELLENSCECLILLCITLYEHQRSFFTESAAMLLLL</sequence>
<reference evidence="1" key="1">
    <citation type="submission" date="2018-02" db="EMBL/GenBank/DDBJ databases">
        <title>Rhizophora mucronata_Transcriptome.</title>
        <authorList>
            <person name="Meera S.P."/>
            <person name="Sreeshan A."/>
            <person name="Augustine A."/>
        </authorList>
    </citation>
    <scope>NUCLEOTIDE SEQUENCE</scope>
    <source>
        <tissue evidence="1">Leaf</tissue>
    </source>
</reference>
<name>A0A2P2PZG9_RHIMU</name>
<proteinExistence type="predicted"/>
<dbReference type="EMBL" id="GGEC01079630">
    <property type="protein sequence ID" value="MBX60114.1"/>
    <property type="molecule type" value="Transcribed_RNA"/>
</dbReference>
<protein>
    <submittedName>
        <fullName evidence="1">Uncharacterized protein</fullName>
    </submittedName>
</protein>